<evidence type="ECO:0000313" key="3">
    <source>
        <dbReference type="Proteomes" id="UP000064525"/>
    </source>
</evidence>
<accession>A0A0S4PUU0</accession>
<name>A0A0S4PUU0_9HELI</name>
<protein>
    <submittedName>
        <fullName evidence="2">Uncharacterized protein</fullName>
    </submittedName>
</protein>
<reference evidence="3" key="1">
    <citation type="submission" date="2015-11" db="EMBL/GenBank/DDBJ databases">
        <authorList>
            <person name="Anvar S.Y."/>
        </authorList>
    </citation>
    <scope>NUCLEOTIDE SEQUENCE [LARGE SCALE GENOMIC DNA]</scope>
</reference>
<sequence>MESLIINKQCFKVLAFRIFGADSSFLIFVNLFCLICFFYSCFLRQCAFIKHKAYASLDSYLRS</sequence>
<gene>
    <name evidence="2" type="ORF">BN2458_PEG1088</name>
</gene>
<keyword evidence="1" id="KW-0472">Membrane</keyword>
<dbReference type="EMBL" id="LN907858">
    <property type="protein sequence ID" value="CUU39973.1"/>
    <property type="molecule type" value="Genomic_DNA"/>
</dbReference>
<dbReference type="AlphaFoldDB" id="A0A0S4PUU0"/>
<dbReference type="Proteomes" id="UP000064525">
    <property type="component" value="Chromosome I"/>
</dbReference>
<proteinExistence type="predicted"/>
<dbReference type="KEGG" id="hty:BN2458_PEG1088"/>
<keyword evidence="1" id="KW-0812">Transmembrane</keyword>
<evidence type="ECO:0000313" key="2">
    <source>
        <dbReference type="EMBL" id="CUU39973.1"/>
    </source>
</evidence>
<organism evidence="2 3">
    <name type="scientific">Helicobacter typhlonius</name>
    <dbReference type="NCBI Taxonomy" id="76936"/>
    <lineage>
        <taxon>Bacteria</taxon>
        <taxon>Pseudomonadati</taxon>
        <taxon>Campylobacterota</taxon>
        <taxon>Epsilonproteobacteria</taxon>
        <taxon>Campylobacterales</taxon>
        <taxon>Helicobacteraceae</taxon>
        <taxon>Helicobacter</taxon>
    </lineage>
</organism>
<feature type="transmembrane region" description="Helical" evidence="1">
    <location>
        <begin position="25"/>
        <end position="43"/>
    </location>
</feature>
<evidence type="ECO:0000256" key="1">
    <source>
        <dbReference type="SAM" id="Phobius"/>
    </source>
</evidence>
<keyword evidence="1" id="KW-1133">Transmembrane helix</keyword>